<accession>A0A1D8TT37</accession>
<reference evidence="2" key="1">
    <citation type="submission" date="2016-10" db="EMBL/GenBank/DDBJ databases">
        <title>Comparative genomics uncovers the prolific and rare metabolic potential of the cyanobacterial genus Moorea.</title>
        <authorList>
            <person name="Leao T."/>
            <person name="Castelao G."/>
            <person name="Korobeynikov A."/>
            <person name="Monroe E.A."/>
            <person name="Podell S."/>
            <person name="Glukhov E."/>
            <person name="Allen E."/>
            <person name="Gerwick W.H."/>
            <person name="Gerwick L."/>
        </authorList>
    </citation>
    <scope>NUCLEOTIDE SEQUENCE [LARGE SCALE GENOMIC DNA]</scope>
    <source>
        <strain evidence="2">PAL-8-15-08-1</strain>
    </source>
</reference>
<organism evidence="1 2">
    <name type="scientific">Moorena producens PAL-8-15-08-1</name>
    <dbReference type="NCBI Taxonomy" id="1458985"/>
    <lineage>
        <taxon>Bacteria</taxon>
        <taxon>Bacillati</taxon>
        <taxon>Cyanobacteriota</taxon>
        <taxon>Cyanophyceae</taxon>
        <taxon>Coleofasciculales</taxon>
        <taxon>Coleofasciculaceae</taxon>
        <taxon>Moorena</taxon>
    </lineage>
</organism>
<gene>
    <name evidence="1" type="ORF">BJP34_16055</name>
</gene>
<dbReference type="Proteomes" id="UP000177870">
    <property type="component" value="Chromosome"/>
</dbReference>
<dbReference type="STRING" id="1458985.BJP34_16055"/>
<evidence type="ECO:0008006" key="3">
    <source>
        <dbReference type="Google" id="ProtNLM"/>
    </source>
</evidence>
<name>A0A1D8TT37_9CYAN</name>
<evidence type="ECO:0000313" key="1">
    <source>
        <dbReference type="EMBL" id="AOX00754.1"/>
    </source>
</evidence>
<dbReference type="AlphaFoldDB" id="A0A1D8TT37"/>
<proteinExistence type="predicted"/>
<dbReference type="RefSeq" id="WP_070393207.1">
    <property type="nucleotide sequence ID" value="NZ_CP017599.1"/>
</dbReference>
<dbReference type="OrthoDB" id="59888at2"/>
<sequence length="196" mass="21489">MARVDRYVVVEPQSCPSCQGNDWESRDCSISLLCGGSTGRASNRNCRVLRLLHHLPNPNAGRIPPEMLPQLKAFAPQSNLAVEAEAQLFHRNLNRAQTTPSLGDRPLVVLTAAKPVTVDQLPRGFTADYMQQQIAVWQELQAELATLSSSSRQIISEQSGHLMYFDQPSLIIDGIHHLSTSLETPVIPAGLTVRGS</sequence>
<protein>
    <recommendedName>
        <fullName evidence="3">AB hydrolase-1 domain-containing protein</fullName>
    </recommendedName>
</protein>
<evidence type="ECO:0000313" key="2">
    <source>
        <dbReference type="Proteomes" id="UP000177870"/>
    </source>
</evidence>
<dbReference type="KEGG" id="mpro:BJP34_16055"/>
<dbReference type="EMBL" id="CP017599">
    <property type="protein sequence ID" value="AOX00754.1"/>
    <property type="molecule type" value="Genomic_DNA"/>
</dbReference>